<dbReference type="PROSITE" id="PS51462">
    <property type="entry name" value="NUDIX"/>
    <property type="match status" value="1"/>
</dbReference>
<evidence type="ECO:0000256" key="10">
    <source>
        <dbReference type="ARBA" id="ARBA00035861"/>
    </source>
</evidence>
<accession>A0A0C1HHS7</accession>
<evidence type="ECO:0000256" key="1">
    <source>
        <dbReference type="ARBA" id="ARBA00001946"/>
    </source>
</evidence>
<dbReference type="AlphaFoldDB" id="A0A0C1HHS7"/>
<comment type="catalytic activity">
    <reaction evidence="11">
        <text>8-oxo-GTP + H2O = 8-oxo-GMP + diphosphate + H(+)</text>
        <dbReference type="Rhea" id="RHEA:67616"/>
        <dbReference type="ChEBI" id="CHEBI:15377"/>
        <dbReference type="ChEBI" id="CHEBI:15378"/>
        <dbReference type="ChEBI" id="CHEBI:33019"/>
        <dbReference type="ChEBI" id="CHEBI:143553"/>
        <dbReference type="ChEBI" id="CHEBI:145694"/>
    </reaction>
</comment>
<evidence type="ECO:0000256" key="12">
    <source>
        <dbReference type="ARBA" id="ARBA00038905"/>
    </source>
</evidence>
<keyword evidence="8" id="KW-0460">Magnesium</keyword>
<organism evidence="18 19">
    <name type="scientific">Candidatus Protochlamydia amoebophila</name>
    <dbReference type="NCBI Taxonomy" id="362787"/>
    <lineage>
        <taxon>Bacteria</taxon>
        <taxon>Pseudomonadati</taxon>
        <taxon>Chlamydiota</taxon>
        <taxon>Chlamydiia</taxon>
        <taxon>Parachlamydiales</taxon>
        <taxon>Parachlamydiaceae</taxon>
        <taxon>Candidatus Protochlamydia</taxon>
    </lineage>
</organism>
<proteinExistence type="inferred from homology"/>
<evidence type="ECO:0000313" key="19">
    <source>
        <dbReference type="Proteomes" id="UP000031465"/>
    </source>
</evidence>
<dbReference type="GO" id="GO:0044715">
    <property type="term" value="F:8-oxo-dGDP phosphatase activity"/>
    <property type="evidence" value="ECO:0007669"/>
    <property type="project" value="TreeGrafter"/>
</dbReference>
<keyword evidence="3" id="KW-0515">Mutator protein</keyword>
<evidence type="ECO:0000256" key="13">
    <source>
        <dbReference type="ARBA" id="ARBA00040794"/>
    </source>
</evidence>
<dbReference type="PATRIC" id="fig|362787.3.peg.168"/>
<evidence type="ECO:0000256" key="3">
    <source>
        <dbReference type="ARBA" id="ARBA00022457"/>
    </source>
</evidence>
<evidence type="ECO:0000256" key="5">
    <source>
        <dbReference type="ARBA" id="ARBA00022723"/>
    </source>
</evidence>
<dbReference type="PANTHER" id="PTHR47707">
    <property type="entry name" value="8-OXO-DGTP DIPHOSPHATASE"/>
    <property type="match status" value="1"/>
</dbReference>
<dbReference type="Pfam" id="PF00293">
    <property type="entry name" value="NUDIX"/>
    <property type="match status" value="1"/>
</dbReference>
<comment type="catalytic activity">
    <reaction evidence="10">
        <text>8-oxo-dGTP + H2O = 8-oxo-dGMP + diphosphate + H(+)</text>
        <dbReference type="Rhea" id="RHEA:31575"/>
        <dbReference type="ChEBI" id="CHEBI:15377"/>
        <dbReference type="ChEBI" id="CHEBI:15378"/>
        <dbReference type="ChEBI" id="CHEBI:33019"/>
        <dbReference type="ChEBI" id="CHEBI:63224"/>
        <dbReference type="ChEBI" id="CHEBI:77896"/>
        <dbReference type="EC" id="3.6.1.55"/>
    </reaction>
</comment>
<evidence type="ECO:0000313" key="18">
    <source>
        <dbReference type="EMBL" id="KIC74148.1"/>
    </source>
</evidence>
<dbReference type="SUPFAM" id="SSF55811">
    <property type="entry name" value="Nudix"/>
    <property type="match status" value="1"/>
</dbReference>
<keyword evidence="5" id="KW-0479">Metal-binding</keyword>
<dbReference type="PANTHER" id="PTHR47707:SF1">
    <property type="entry name" value="NUDIX HYDROLASE FAMILY PROTEIN"/>
    <property type="match status" value="1"/>
</dbReference>
<evidence type="ECO:0000256" key="6">
    <source>
        <dbReference type="ARBA" id="ARBA00022763"/>
    </source>
</evidence>
<keyword evidence="4" id="KW-0235">DNA replication</keyword>
<name>A0A0C1HHS7_9BACT</name>
<dbReference type="EC" id="3.6.1.55" evidence="12"/>
<dbReference type="GO" id="GO:0046872">
    <property type="term" value="F:metal ion binding"/>
    <property type="evidence" value="ECO:0007669"/>
    <property type="project" value="UniProtKB-KW"/>
</dbReference>
<keyword evidence="7" id="KW-0378">Hydrolase</keyword>
<dbReference type="InterPro" id="IPR015797">
    <property type="entry name" value="NUDIX_hydrolase-like_dom_sf"/>
</dbReference>
<evidence type="ECO:0000256" key="4">
    <source>
        <dbReference type="ARBA" id="ARBA00022705"/>
    </source>
</evidence>
<dbReference type="EMBL" id="JSAN01000014">
    <property type="protein sequence ID" value="KIC74148.1"/>
    <property type="molecule type" value="Genomic_DNA"/>
</dbReference>
<sequence>MRKMSEFFKNRPNDFFSNLRVVICFIEYKDTILFLQRSKSLIAPLKWAIPGGKVEKEESNFAALKREIFEELALKIDNREKINLINNVFVRHAFADYELILYRWITYEKPAITLNSNEHVNFIWSPFLKILNLDLIEGQLEAFKLVYENDYSFIRDYGRQ</sequence>
<keyword evidence="6" id="KW-0227">DNA damage</keyword>
<comment type="similarity">
    <text evidence="2">Belongs to the Nudix hydrolase family.</text>
</comment>
<dbReference type="InterPro" id="IPR000086">
    <property type="entry name" value="NUDIX_hydrolase_dom"/>
</dbReference>
<evidence type="ECO:0000256" key="16">
    <source>
        <dbReference type="ARBA" id="ARBA00042798"/>
    </source>
</evidence>
<dbReference type="GO" id="GO:0035539">
    <property type="term" value="F:8-oxo-7,8-dihydrodeoxyguanosine triphosphate pyrophosphatase activity"/>
    <property type="evidence" value="ECO:0007669"/>
    <property type="project" value="UniProtKB-EC"/>
</dbReference>
<keyword evidence="9" id="KW-0234">DNA repair</keyword>
<gene>
    <name evidence="18" type="ORF">DB44_AP00020</name>
</gene>
<comment type="cofactor">
    <cofactor evidence="1">
        <name>Mg(2+)</name>
        <dbReference type="ChEBI" id="CHEBI:18420"/>
    </cofactor>
</comment>
<evidence type="ECO:0000256" key="14">
    <source>
        <dbReference type="ARBA" id="ARBA00041592"/>
    </source>
</evidence>
<comment type="caution">
    <text evidence="18">The sequence shown here is derived from an EMBL/GenBank/DDBJ whole genome shotgun (WGS) entry which is preliminary data.</text>
</comment>
<evidence type="ECO:0000256" key="9">
    <source>
        <dbReference type="ARBA" id="ARBA00023204"/>
    </source>
</evidence>
<dbReference type="Gene3D" id="3.90.79.10">
    <property type="entry name" value="Nucleoside Triphosphate Pyrophosphohydrolase"/>
    <property type="match status" value="1"/>
</dbReference>
<evidence type="ECO:0000256" key="15">
    <source>
        <dbReference type="ARBA" id="ARBA00041979"/>
    </source>
</evidence>
<dbReference type="GO" id="GO:0006260">
    <property type="term" value="P:DNA replication"/>
    <property type="evidence" value="ECO:0007669"/>
    <property type="project" value="UniProtKB-KW"/>
</dbReference>
<dbReference type="GO" id="GO:0044716">
    <property type="term" value="F:8-oxo-GDP phosphatase activity"/>
    <property type="evidence" value="ECO:0007669"/>
    <property type="project" value="TreeGrafter"/>
</dbReference>
<dbReference type="GO" id="GO:0006281">
    <property type="term" value="P:DNA repair"/>
    <property type="evidence" value="ECO:0007669"/>
    <property type="project" value="UniProtKB-KW"/>
</dbReference>
<dbReference type="InterPro" id="IPR047127">
    <property type="entry name" value="MutT-like"/>
</dbReference>
<evidence type="ECO:0000256" key="2">
    <source>
        <dbReference type="ARBA" id="ARBA00005582"/>
    </source>
</evidence>
<protein>
    <recommendedName>
        <fullName evidence="13">8-oxo-dGTP diphosphatase</fullName>
        <ecNumber evidence="12">3.6.1.55</ecNumber>
    </recommendedName>
    <alternativeName>
        <fullName evidence="16">7,8-dihydro-8-oxoguanine-triphosphatase</fullName>
    </alternativeName>
    <alternativeName>
        <fullName evidence="15">Mutator protein MutT</fullName>
    </alternativeName>
    <alternativeName>
        <fullName evidence="14">dGTP pyrophosphohydrolase</fullName>
    </alternativeName>
</protein>
<reference evidence="18 19" key="1">
    <citation type="journal article" date="2014" name="Mol. Biol. Evol.">
        <title>Massive expansion of Ubiquitination-related gene families within the Chlamydiae.</title>
        <authorList>
            <person name="Domman D."/>
            <person name="Collingro A."/>
            <person name="Lagkouvardos I."/>
            <person name="Gehre L."/>
            <person name="Weinmaier T."/>
            <person name="Rattei T."/>
            <person name="Subtil A."/>
            <person name="Horn M."/>
        </authorList>
    </citation>
    <scope>NUCLEOTIDE SEQUENCE [LARGE SCALE GENOMIC DNA]</scope>
    <source>
        <strain evidence="18 19">EI2</strain>
    </source>
</reference>
<dbReference type="Proteomes" id="UP000031465">
    <property type="component" value="Unassembled WGS sequence"/>
</dbReference>
<evidence type="ECO:0000256" key="11">
    <source>
        <dbReference type="ARBA" id="ARBA00036904"/>
    </source>
</evidence>
<evidence type="ECO:0000259" key="17">
    <source>
        <dbReference type="PROSITE" id="PS51462"/>
    </source>
</evidence>
<dbReference type="GO" id="GO:0008413">
    <property type="term" value="F:8-oxo-7,8-dihydroguanosine triphosphate pyrophosphatase activity"/>
    <property type="evidence" value="ECO:0007669"/>
    <property type="project" value="TreeGrafter"/>
</dbReference>
<evidence type="ECO:0000256" key="7">
    <source>
        <dbReference type="ARBA" id="ARBA00022801"/>
    </source>
</evidence>
<feature type="domain" description="Nudix hydrolase" evidence="17">
    <location>
        <begin position="17"/>
        <end position="148"/>
    </location>
</feature>
<evidence type="ECO:0000256" key="8">
    <source>
        <dbReference type="ARBA" id="ARBA00022842"/>
    </source>
</evidence>